<name>A0A8J2PC25_9HEXA</name>
<dbReference type="EMBL" id="CAJVCH010352369">
    <property type="protein sequence ID" value="CAG7815788.1"/>
    <property type="molecule type" value="Genomic_DNA"/>
</dbReference>
<dbReference type="Proteomes" id="UP000708208">
    <property type="component" value="Unassembled WGS sequence"/>
</dbReference>
<accession>A0A8J2PC25</accession>
<evidence type="ECO:0000313" key="2">
    <source>
        <dbReference type="Proteomes" id="UP000708208"/>
    </source>
</evidence>
<sequence length="171" mass="19132">MAAAPSLSFLNASYVNLNPLINEFQNCAITLVKLDNILELSDVTVPFAYINVADPHFVKPEKTTLERFRSVMCAAMFILSLTSFVGEPDYYDIDGTPMPLKSTEQHKIFHLNPLYCISLVYASSFKIMILDNGDYHTLCPHGRSSIVNVVLLYSKIPDIQYEPSGTTPTTF</sequence>
<keyword evidence="2" id="KW-1185">Reference proteome</keyword>
<evidence type="ECO:0000313" key="1">
    <source>
        <dbReference type="EMBL" id="CAG7815788.1"/>
    </source>
</evidence>
<protein>
    <submittedName>
        <fullName evidence="1">Uncharacterized protein</fullName>
    </submittedName>
</protein>
<proteinExistence type="predicted"/>
<gene>
    <name evidence="1" type="ORF">AFUS01_LOCUS26442</name>
</gene>
<dbReference type="AlphaFoldDB" id="A0A8J2PC25"/>
<reference evidence="1" key="1">
    <citation type="submission" date="2021-06" db="EMBL/GenBank/DDBJ databases">
        <authorList>
            <person name="Hodson N. C."/>
            <person name="Mongue J. A."/>
            <person name="Jaron S. K."/>
        </authorList>
    </citation>
    <scope>NUCLEOTIDE SEQUENCE</scope>
</reference>
<comment type="caution">
    <text evidence="1">The sequence shown here is derived from an EMBL/GenBank/DDBJ whole genome shotgun (WGS) entry which is preliminary data.</text>
</comment>
<organism evidence="1 2">
    <name type="scientific">Allacma fusca</name>
    <dbReference type="NCBI Taxonomy" id="39272"/>
    <lineage>
        <taxon>Eukaryota</taxon>
        <taxon>Metazoa</taxon>
        <taxon>Ecdysozoa</taxon>
        <taxon>Arthropoda</taxon>
        <taxon>Hexapoda</taxon>
        <taxon>Collembola</taxon>
        <taxon>Symphypleona</taxon>
        <taxon>Sminthuridae</taxon>
        <taxon>Allacma</taxon>
    </lineage>
</organism>